<evidence type="ECO:0008006" key="4">
    <source>
        <dbReference type="Google" id="ProtNLM"/>
    </source>
</evidence>
<comment type="caution">
    <text evidence="2">The sequence shown here is derived from an EMBL/GenBank/DDBJ whole genome shotgun (WGS) entry which is preliminary data.</text>
</comment>
<dbReference type="GO" id="GO:0006811">
    <property type="term" value="P:monoatomic ion transport"/>
    <property type="evidence" value="ECO:0007669"/>
    <property type="project" value="InterPro"/>
</dbReference>
<feature type="transmembrane region" description="Helical" evidence="1">
    <location>
        <begin position="106"/>
        <end position="129"/>
    </location>
</feature>
<sequence length="139" mass="15968">LQSKKSTLRRSSILRDLKRIKNNDHRKGGAQRFVGDECDCMTQLEVLDGIGLITIMNSNIGNGEINRGPVQSENAFMERIIGEQIIDERQRIQWQWQQLASVVDRLLLVLFSLATLFTITFFLILPVGLREEERLETVL</sequence>
<keyword evidence="1" id="KW-1133">Transmembrane helix</keyword>
<dbReference type="STRING" id="29170.A0A368G191"/>
<proteinExistence type="predicted"/>
<dbReference type="SUPFAM" id="SSF90112">
    <property type="entry name" value="Neurotransmitter-gated ion-channel transmembrane pore"/>
    <property type="match status" value="1"/>
</dbReference>
<organism evidence="2 3">
    <name type="scientific">Ancylostoma caninum</name>
    <name type="common">Dog hookworm</name>
    <dbReference type="NCBI Taxonomy" id="29170"/>
    <lineage>
        <taxon>Eukaryota</taxon>
        <taxon>Metazoa</taxon>
        <taxon>Ecdysozoa</taxon>
        <taxon>Nematoda</taxon>
        <taxon>Chromadorea</taxon>
        <taxon>Rhabditida</taxon>
        <taxon>Rhabditina</taxon>
        <taxon>Rhabditomorpha</taxon>
        <taxon>Strongyloidea</taxon>
        <taxon>Ancylostomatidae</taxon>
        <taxon>Ancylostomatinae</taxon>
        <taxon>Ancylostoma</taxon>
    </lineage>
</organism>
<dbReference type="Proteomes" id="UP000252519">
    <property type="component" value="Unassembled WGS sequence"/>
</dbReference>
<name>A0A368G191_ANCCA</name>
<protein>
    <recommendedName>
        <fullName evidence="4">Neurotransmitter-gated ion-channel transmembrane domain-containing protein</fullName>
    </recommendedName>
</protein>
<dbReference type="AlphaFoldDB" id="A0A368G191"/>
<evidence type="ECO:0000313" key="2">
    <source>
        <dbReference type="EMBL" id="RCN38194.1"/>
    </source>
</evidence>
<keyword evidence="1" id="KW-0472">Membrane</keyword>
<reference evidence="2 3" key="1">
    <citation type="submission" date="2014-10" db="EMBL/GenBank/DDBJ databases">
        <title>Draft genome of the hookworm Ancylostoma caninum.</title>
        <authorList>
            <person name="Mitreva M."/>
        </authorList>
    </citation>
    <scope>NUCLEOTIDE SEQUENCE [LARGE SCALE GENOMIC DNA]</scope>
    <source>
        <strain evidence="2 3">Baltimore</strain>
    </source>
</reference>
<evidence type="ECO:0000256" key="1">
    <source>
        <dbReference type="SAM" id="Phobius"/>
    </source>
</evidence>
<dbReference type="EMBL" id="JOJR01000416">
    <property type="protein sequence ID" value="RCN38194.1"/>
    <property type="molecule type" value="Genomic_DNA"/>
</dbReference>
<keyword evidence="1" id="KW-0812">Transmembrane</keyword>
<accession>A0A368G191</accession>
<dbReference type="GO" id="GO:0016020">
    <property type="term" value="C:membrane"/>
    <property type="evidence" value="ECO:0007669"/>
    <property type="project" value="InterPro"/>
</dbReference>
<gene>
    <name evidence="2" type="ORF">ANCCAN_15893</name>
</gene>
<feature type="non-terminal residue" evidence="2">
    <location>
        <position position="1"/>
    </location>
</feature>
<dbReference type="OrthoDB" id="5826070at2759"/>
<keyword evidence="3" id="KW-1185">Reference proteome</keyword>
<evidence type="ECO:0000313" key="3">
    <source>
        <dbReference type="Proteomes" id="UP000252519"/>
    </source>
</evidence>
<dbReference type="InterPro" id="IPR036719">
    <property type="entry name" value="Neuro-gated_channel_TM_sf"/>
</dbReference>